<dbReference type="Proteomes" id="UP000726105">
    <property type="component" value="Unassembled WGS sequence"/>
</dbReference>
<keyword evidence="2" id="KW-0479">Metal-binding</keyword>
<evidence type="ECO:0000256" key="1">
    <source>
        <dbReference type="ARBA" id="ARBA00009184"/>
    </source>
</evidence>
<dbReference type="Gene3D" id="3.40.50.1000">
    <property type="entry name" value="HAD superfamily/HAD-like"/>
    <property type="match status" value="1"/>
</dbReference>
<dbReference type="GO" id="GO:0046872">
    <property type="term" value="F:metal ion binding"/>
    <property type="evidence" value="ECO:0007669"/>
    <property type="project" value="UniProtKB-KW"/>
</dbReference>
<evidence type="ECO:0000313" key="5">
    <source>
        <dbReference type="EMBL" id="MBK6300826.1"/>
    </source>
</evidence>
<dbReference type="Pfam" id="PF12710">
    <property type="entry name" value="HAD"/>
    <property type="match status" value="1"/>
</dbReference>
<evidence type="ECO:0000313" key="6">
    <source>
        <dbReference type="EMBL" id="MBK7273189.1"/>
    </source>
</evidence>
<organism evidence="5 8">
    <name type="scientific">Candidatus Phosphoribacter hodrii</name>
    <dbReference type="NCBI Taxonomy" id="2953743"/>
    <lineage>
        <taxon>Bacteria</taxon>
        <taxon>Bacillati</taxon>
        <taxon>Actinomycetota</taxon>
        <taxon>Actinomycetes</taxon>
        <taxon>Micrococcales</taxon>
        <taxon>Dermatophilaceae</taxon>
        <taxon>Candidatus Phosphoribacter</taxon>
    </lineage>
</organism>
<dbReference type="InterPro" id="IPR006385">
    <property type="entry name" value="HAD_hydro_SerB1"/>
</dbReference>
<comment type="similarity">
    <text evidence="1">Belongs to the HAD-like hydrolase superfamily. SerB family.</text>
</comment>
<accession>A0A934X4A5</accession>
<dbReference type="AlphaFoldDB" id="A0A934X4A5"/>
<evidence type="ECO:0000256" key="3">
    <source>
        <dbReference type="ARBA" id="ARBA00022801"/>
    </source>
</evidence>
<dbReference type="EMBL" id="JADIXZ010000004">
    <property type="protein sequence ID" value="MBK6300826.1"/>
    <property type="molecule type" value="Genomic_DNA"/>
</dbReference>
<gene>
    <name evidence="5" type="ORF">IPF40_07160</name>
    <name evidence="6" type="ORF">IPI13_08445</name>
    <name evidence="7" type="ORF">IPP00_15545</name>
</gene>
<dbReference type="Proteomes" id="UP000718281">
    <property type="component" value="Unassembled WGS sequence"/>
</dbReference>
<dbReference type="InterPro" id="IPR023214">
    <property type="entry name" value="HAD_sf"/>
</dbReference>
<dbReference type="NCBIfam" id="TIGR01488">
    <property type="entry name" value="HAD-SF-IB"/>
    <property type="match status" value="1"/>
</dbReference>
<reference evidence="8 9" key="1">
    <citation type="submission" date="2020-10" db="EMBL/GenBank/DDBJ databases">
        <title>Connecting structure to function with the recovery of over 1000 high-quality activated sludge metagenome-assembled genomes encoding full-length rRNA genes using long-read sequencing.</title>
        <authorList>
            <person name="Singleton C.M."/>
            <person name="Petriglieri F."/>
            <person name="Kristensen J.M."/>
            <person name="Kirkegaard R.H."/>
            <person name="Michaelsen T.Y."/>
            <person name="Andersen M.H."/>
            <person name="Karst S.M."/>
            <person name="Dueholm M.S."/>
            <person name="Nielsen P.H."/>
            <person name="Albertsen M."/>
        </authorList>
    </citation>
    <scope>NUCLEOTIDE SEQUENCE [LARGE SCALE GENOMIC DNA]</scope>
    <source>
        <strain evidence="5">AalE_18-Q3-R2-46_BAT3C.188</strain>
        <strain evidence="6">Ega_18-Q3-R5-49_MAXAC.001</strain>
        <strain evidence="7">Ribe_18-Q3-R11-54_MAXAC.001</strain>
    </source>
</reference>
<dbReference type="SUPFAM" id="SSF56784">
    <property type="entry name" value="HAD-like"/>
    <property type="match status" value="1"/>
</dbReference>
<dbReference type="InterPro" id="IPR050582">
    <property type="entry name" value="HAD-like_SerB"/>
</dbReference>
<protein>
    <submittedName>
        <fullName evidence="5">HAD-IB family hydrolase</fullName>
    </submittedName>
</protein>
<dbReference type="Gene3D" id="1.20.1440.100">
    <property type="entry name" value="SG protein - dephosphorylation function"/>
    <property type="match status" value="1"/>
</dbReference>
<dbReference type="Proteomes" id="UP000886632">
    <property type="component" value="Unassembled WGS sequence"/>
</dbReference>
<evidence type="ECO:0000256" key="4">
    <source>
        <dbReference type="ARBA" id="ARBA00022842"/>
    </source>
</evidence>
<keyword evidence="3 5" id="KW-0378">Hydrolase</keyword>
<dbReference type="PANTHER" id="PTHR43344">
    <property type="entry name" value="PHOSPHOSERINE PHOSPHATASE"/>
    <property type="match status" value="1"/>
</dbReference>
<dbReference type="EMBL" id="JADJIB010000002">
    <property type="protein sequence ID" value="MBK7273189.1"/>
    <property type="molecule type" value="Genomic_DNA"/>
</dbReference>
<comment type="caution">
    <text evidence="5">The sequence shown here is derived from an EMBL/GenBank/DDBJ whole genome shotgun (WGS) entry which is preliminary data.</text>
</comment>
<proteinExistence type="inferred from homology"/>
<dbReference type="InterPro" id="IPR036412">
    <property type="entry name" value="HAD-like_sf"/>
</dbReference>
<evidence type="ECO:0000313" key="8">
    <source>
        <dbReference type="Proteomes" id="UP000718281"/>
    </source>
</evidence>
<dbReference type="GO" id="GO:0016787">
    <property type="term" value="F:hydrolase activity"/>
    <property type="evidence" value="ECO:0007669"/>
    <property type="project" value="UniProtKB-KW"/>
</dbReference>
<evidence type="ECO:0000313" key="9">
    <source>
        <dbReference type="Proteomes" id="UP000726105"/>
    </source>
</evidence>
<dbReference type="EMBL" id="JADKGK010000024">
    <property type="protein sequence ID" value="MBL0005324.1"/>
    <property type="molecule type" value="Genomic_DNA"/>
</dbReference>
<dbReference type="PANTHER" id="PTHR43344:SF13">
    <property type="entry name" value="PHOSPHATASE RV3661-RELATED"/>
    <property type="match status" value="1"/>
</dbReference>
<dbReference type="NCBIfam" id="TIGR01490">
    <property type="entry name" value="HAD-SF-IB-hyp1"/>
    <property type="match status" value="1"/>
</dbReference>
<evidence type="ECO:0000313" key="7">
    <source>
        <dbReference type="EMBL" id="MBL0005324.1"/>
    </source>
</evidence>
<sequence length="270" mass="28711">MTHTGPSGTRIAAFFDLDGTLIPGSANIPLAKAAFGAGLVSKRELALDLARNASFMLRGASDDSSAKVRDRILRGVKGHPGSEVERLADGFLDDLVATITPTMREVLAQHRAEGHELVLVSASPTEIVLRFAVAAGMDYGVGTTAGRDEAGCFDGTLAGPFCYKEGKAEVIRGLAATHGYDLAQCFAYSDSVSDEPMLAIVGNPVAVNPDHELRLMALAGGWRIVEVGRLRVAVNRTRRAARSAVTSPGKVWTRGRAELTRRREPIADSE</sequence>
<keyword evidence="4" id="KW-0460">Magnesium</keyword>
<evidence type="ECO:0000256" key="2">
    <source>
        <dbReference type="ARBA" id="ARBA00022723"/>
    </source>
</evidence>
<name>A0A934X4A5_9MICO</name>